<dbReference type="InterPro" id="IPR051675">
    <property type="entry name" value="Endo/Exo/Phosphatase_dom_1"/>
</dbReference>
<gene>
    <name evidence="2" type="ORF">BN3087_130003</name>
</gene>
<dbReference type="SUPFAM" id="SSF47781">
    <property type="entry name" value="RuvA domain 2-like"/>
    <property type="match status" value="1"/>
</dbReference>
<dbReference type="InterPro" id="IPR003583">
    <property type="entry name" value="Hlx-hairpin-Hlx_DNA-bd_motif"/>
</dbReference>
<protein>
    <submittedName>
        <fullName evidence="2">Putative DNA uptake protein</fullName>
    </submittedName>
</protein>
<accession>A0A0S4XMH9</accession>
<dbReference type="EMBL" id="FAXN01000011">
    <property type="protein sequence ID" value="CUV64966.1"/>
    <property type="molecule type" value="Genomic_DNA"/>
</dbReference>
<dbReference type="PANTHER" id="PTHR21180">
    <property type="entry name" value="ENDONUCLEASE/EXONUCLEASE/PHOSPHATASE FAMILY DOMAIN-CONTAINING PROTEIN 1"/>
    <property type="match status" value="1"/>
</dbReference>
<dbReference type="Pfam" id="PF12836">
    <property type="entry name" value="HHH_3"/>
    <property type="match status" value="1"/>
</dbReference>
<evidence type="ECO:0000313" key="2">
    <source>
        <dbReference type="EMBL" id="CUV64966.1"/>
    </source>
</evidence>
<proteinExistence type="predicted"/>
<dbReference type="PANTHER" id="PTHR21180:SF32">
    <property type="entry name" value="ENDONUCLEASE_EXONUCLEASE_PHOSPHATASE FAMILY DOMAIN-CONTAINING PROTEIN 1"/>
    <property type="match status" value="1"/>
</dbReference>
<evidence type="ECO:0000259" key="1">
    <source>
        <dbReference type="SMART" id="SM00278"/>
    </source>
</evidence>
<feature type="domain" description="Helix-hairpin-helix DNA-binding motif class 1" evidence="1">
    <location>
        <begin position="57"/>
        <end position="76"/>
    </location>
</feature>
<dbReference type="GO" id="GO:0006281">
    <property type="term" value="P:DNA repair"/>
    <property type="evidence" value="ECO:0007669"/>
    <property type="project" value="InterPro"/>
</dbReference>
<dbReference type="SMART" id="SM00278">
    <property type="entry name" value="HhH1"/>
    <property type="match status" value="2"/>
</dbReference>
<dbReference type="AlphaFoldDB" id="A0A0S4XMH9"/>
<dbReference type="InterPro" id="IPR010994">
    <property type="entry name" value="RuvA_2-like"/>
</dbReference>
<organism evidence="2">
    <name type="scientific">Sulfurovum sp. enrichment culture clone C5</name>
    <dbReference type="NCBI Taxonomy" id="497650"/>
    <lineage>
        <taxon>Bacteria</taxon>
        <taxon>Pseudomonadati</taxon>
        <taxon>Campylobacterota</taxon>
        <taxon>Epsilonproteobacteria</taxon>
        <taxon>Campylobacterales</taxon>
        <taxon>Sulfurovaceae</taxon>
        <taxon>Sulfurovum</taxon>
        <taxon>environmental samples</taxon>
    </lineage>
</organism>
<name>A0A0S4XMH9_9BACT</name>
<dbReference type="Gene3D" id="1.10.150.320">
    <property type="entry name" value="Photosystem II 12 kDa extrinsic protein"/>
    <property type="match status" value="1"/>
</dbReference>
<feature type="domain" description="Helix-hairpin-helix DNA-binding motif class 1" evidence="1">
    <location>
        <begin position="31"/>
        <end position="50"/>
    </location>
</feature>
<sequence>MSFKSIIFILFFTSTIAYTMNLNDINSASKEDLMKIKGIGEKKAIAIIKARPFKHMVELDNIKGVGASLMNNIKNDIYKSGIEPPVKQKKKINLFEK</sequence>
<reference evidence="2" key="1">
    <citation type="submission" date="2015-11" db="EMBL/GenBank/DDBJ databases">
        <authorList>
            <person name="Zhang Y."/>
            <person name="Guo Z."/>
        </authorList>
    </citation>
    <scope>NUCLEOTIDE SEQUENCE</scope>
    <source>
        <strain evidence="2">BN30871</strain>
    </source>
</reference>
<dbReference type="GO" id="GO:0003677">
    <property type="term" value="F:DNA binding"/>
    <property type="evidence" value="ECO:0007669"/>
    <property type="project" value="InterPro"/>
</dbReference>